<evidence type="ECO:0000256" key="1">
    <source>
        <dbReference type="ARBA" id="ARBA00004141"/>
    </source>
</evidence>
<feature type="transmembrane region" description="Helical" evidence="5">
    <location>
        <begin position="302"/>
        <end position="325"/>
    </location>
</feature>
<feature type="transmembrane region" description="Helical" evidence="5">
    <location>
        <begin position="278"/>
        <end position="296"/>
    </location>
</feature>
<name>A1RRB8_PYRIL</name>
<evidence type="ECO:0000256" key="2">
    <source>
        <dbReference type="ARBA" id="ARBA00022692"/>
    </source>
</evidence>
<feature type="transmembrane region" description="Helical" evidence="5">
    <location>
        <begin position="153"/>
        <end position="173"/>
    </location>
</feature>
<dbReference type="InterPro" id="IPR001750">
    <property type="entry name" value="ND/Mrp_TM"/>
</dbReference>
<protein>
    <submittedName>
        <fullName evidence="7">NADH/Ubiquinone/plastoquinone (Complex I)</fullName>
    </submittedName>
</protein>
<keyword evidence="4 5" id="KW-0472">Membrane</keyword>
<dbReference type="GeneID" id="4617723"/>
<dbReference type="PANTHER" id="PTHR42829:SF2">
    <property type="entry name" value="NADH-UBIQUINONE OXIDOREDUCTASE CHAIN 5"/>
    <property type="match status" value="1"/>
</dbReference>
<evidence type="ECO:0000313" key="7">
    <source>
        <dbReference type="EMBL" id="ABL87500.1"/>
    </source>
</evidence>
<dbReference type="OrthoDB" id="371891at2157"/>
<keyword evidence="3 5" id="KW-1133">Transmembrane helix</keyword>
<dbReference type="GO" id="GO:0042773">
    <property type="term" value="P:ATP synthesis coupled electron transport"/>
    <property type="evidence" value="ECO:0007669"/>
    <property type="project" value="InterPro"/>
</dbReference>
<keyword evidence="8" id="KW-1185">Reference proteome</keyword>
<feature type="transmembrane region" description="Helical" evidence="5">
    <location>
        <begin position="337"/>
        <end position="358"/>
    </location>
</feature>
<dbReference type="PRINTS" id="PR01434">
    <property type="entry name" value="NADHDHGNASE5"/>
</dbReference>
<feature type="transmembrane region" description="Helical" evidence="5">
    <location>
        <begin position="250"/>
        <end position="271"/>
    </location>
</feature>
<dbReference type="GO" id="GO:0016020">
    <property type="term" value="C:membrane"/>
    <property type="evidence" value="ECO:0007669"/>
    <property type="project" value="UniProtKB-SubCell"/>
</dbReference>
<feature type="transmembrane region" description="Helical" evidence="5">
    <location>
        <begin position="418"/>
        <end position="435"/>
    </location>
</feature>
<comment type="subcellular location">
    <subcellularLocation>
        <location evidence="1">Membrane</location>
        <topology evidence="1">Multi-pass membrane protein</topology>
    </subcellularLocation>
</comment>
<dbReference type="eggNOG" id="arCOG01542">
    <property type="taxonomic scope" value="Archaea"/>
</dbReference>
<keyword evidence="2 5" id="KW-0812">Transmembrane</keyword>
<evidence type="ECO:0000256" key="5">
    <source>
        <dbReference type="SAM" id="Phobius"/>
    </source>
</evidence>
<dbReference type="GO" id="GO:0008137">
    <property type="term" value="F:NADH dehydrogenase (ubiquinone) activity"/>
    <property type="evidence" value="ECO:0007669"/>
    <property type="project" value="InterPro"/>
</dbReference>
<feature type="transmembrane region" description="Helical" evidence="5">
    <location>
        <begin position="518"/>
        <end position="536"/>
    </location>
</feature>
<dbReference type="RefSeq" id="WP_011762077.1">
    <property type="nucleotide sequence ID" value="NC_008701.1"/>
</dbReference>
<feature type="transmembrane region" description="Helical" evidence="5">
    <location>
        <begin position="53"/>
        <end position="70"/>
    </location>
</feature>
<dbReference type="Proteomes" id="UP000002595">
    <property type="component" value="Chromosome"/>
</dbReference>
<accession>A1RRB8</accession>
<feature type="transmembrane region" description="Helical" evidence="5">
    <location>
        <begin position="185"/>
        <end position="205"/>
    </location>
</feature>
<dbReference type="InterPro" id="IPR003945">
    <property type="entry name" value="NU5C-like"/>
</dbReference>
<dbReference type="HOGENOM" id="CLU_501194_0_0_2"/>
<gene>
    <name evidence="7" type="ordered locus">Pisl_0322</name>
</gene>
<dbReference type="Pfam" id="PF00361">
    <property type="entry name" value="Proton_antipo_M"/>
    <property type="match status" value="1"/>
</dbReference>
<feature type="domain" description="NADH:quinone oxidoreductase/Mrp antiporter transmembrane" evidence="6">
    <location>
        <begin position="192"/>
        <end position="359"/>
    </location>
</feature>
<proteinExistence type="predicted"/>
<dbReference type="GO" id="GO:0003954">
    <property type="term" value="F:NADH dehydrogenase activity"/>
    <property type="evidence" value="ECO:0007669"/>
    <property type="project" value="TreeGrafter"/>
</dbReference>
<evidence type="ECO:0000259" key="6">
    <source>
        <dbReference type="Pfam" id="PF00361"/>
    </source>
</evidence>
<organism evidence="7 8">
    <name type="scientific">Pyrobaculum islandicum (strain DSM 4184 / JCM 9189 / GEO3)</name>
    <dbReference type="NCBI Taxonomy" id="384616"/>
    <lineage>
        <taxon>Archaea</taxon>
        <taxon>Thermoproteota</taxon>
        <taxon>Thermoprotei</taxon>
        <taxon>Thermoproteales</taxon>
        <taxon>Thermoproteaceae</taxon>
        <taxon>Pyrobaculum</taxon>
    </lineage>
</organism>
<evidence type="ECO:0000256" key="3">
    <source>
        <dbReference type="ARBA" id="ARBA00022989"/>
    </source>
</evidence>
<dbReference type="KEGG" id="pis:Pisl_0322"/>
<dbReference type="STRING" id="384616.Pisl_0322"/>
<feature type="transmembrane region" description="Helical" evidence="5">
    <location>
        <begin position="82"/>
        <end position="100"/>
    </location>
</feature>
<sequence>MATLELLLALAYTAALADLLVSRGYAAVAAGTAFLLGVLLGANPSTPYLTAKYLEPAAFVAGVYLAIVVYSHFYMKGFERPGWFWGWMGVFFASMELFLLADHWALLVAGWAGLDLASWGLILTYRDGYEMGYVGDGEYAAGMRWLWPPSASALRAILTVEVGTAAILIGLATTAVQYGDYLSRWGPLGDVAAALILLAAFVKAAQLPFTDWLMTAMSAPTPVSALLHSSTMVKAGPILLLKLGHVMPHWTAGVALAVGAATAFISGLIALGQREPKLTLAASTASYLGMITALALEKPHEALLLIYAHGFAKATLFMAVGHAIHVSHSRFPQAYPLVAKVAIALAMFTLLGITPVGALAKNDAPLWTVAVSVLTAGYLGKLLIKPTEGDWEPMWMPYLALVVVPNFFLFTLPKPILLGSLAGFILAFAGEPNLLRRRLYLPILFDKIAPVFYTALWKAVADFDHFVDEVLKRVAPAWRLLTDVVTIGDKLLDTALHGGFVEIVRRVSARVSSLSLDYYLYLVGIATAFILLVALWQA</sequence>
<evidence type="ECO:0000256" key="4">
    <source>
        <dbReference type="ARBA" id="ARBA00023136"/>
    </source>
</evidence>
<dbReference type="AlphaFoldDB" id="A1RRB8"/>
<reference evidence="7" key="1">
    <citation type="submission" date="2006-12" db="EMBL/GenBank/DDBJ databases">
        <title>Complete sequence of Pyrobaculum islandicum DSM 4184.</title>
        <authorList>
            <person name="Copeland A."/>
            <person name="Lucas S."/>
            <person name="Lapidus A."/>
            <person name="Barry K."/>
            <person name="Detter J.C."/>
            <person name="Glavina del Rio T."/>
            <person name="Dalin E."/>
            <person name="Tice H."/>
            <person name="Pitluck S."/>
            <person name="Meincke L."/>
            <person name="Brettin T."/>
            <person name="Bruce D."/>
            <person name="Han C."/>
            <person name="Tapia R."/>
            <person name="Gilna P."/>
            <person name="Schmutz J."/>
            <person name="Larimer F."/>
            <person name="Land M."/>
            <person name="Hauser L."/>
            <person name="Kyrpides N."/>
            <person name="Mikhailova N."/>
            <person name="Cozen A.E."/>
            <person name="Fitz-Gibbon S.T."/>
            <person name="House C.H."/>
            <person name="Saltikov C."/>
            <person name="Lowe T."/>
            <person name="Richardson P."/>
        </authorList>
    </citation>
    <scope>NUCLEOTIDE SEQUENCE [LARGE SCALE GENOMIC DNA]</scope>
    <source>
        <strain evidence="7">DSM 4184</strain>
    </source>
</reference>
<dbReference type="GO" id="GO:0015990">
    <property type="term" value="P:electron transport coupled proton transport"/>
    <property type="evidence" value="ECO:0007669"/>
    <property type="project" value="TreeGrafter"/>
</dbReference>
<evidence type="ECO:0000313" key="8">
    <source>
        <dbReference type="Proteomes" id="UP000002595"/>
    </source>
</evidence>
<dbReference type="PANTHER" id="PTHR42829">
    <property type="entry name" value="NADH-UBIQUINONE OXIDOREDUCTASE CHAIN 5"/>
    <property type="match status" value="1"/>
</dbReference>
<dbReference type="EMBL" id="CP000504">
    <property type="protein sequence ID" value="ABL87500.1"/>
    <property type="molecule type" value="Genomic_DNA"/>
</dbReference>